<evidence type="ECO:0000313" key="1">
    <source>
        <dbReference type="EMBL" id="KAF9060119.1"/>
    </source>
</evidence>
<sequence length="234" mass="26765">MDKEWPEWNGIGGDELENMNEEWPEWNGIEAAYPEEWNGIVTGSDDHFENMDGQWEEWNGITTSGIKKSATVKALRKSAVSSGLFHSENVKEPLPNPLSENPLALHSTQALLDSVPCNFEVILMNKSPVILVSSHLKGLQGYKWHQNSCWADASLEVLYWSFNFFWKDIVTLFESAPGHLFFHVYQSFKTRRTLLMGDTIQSVAYKKSLTMQRNSFRKFIKDNNFGAETGLYGF</sequence>
<proteinExistence type="predicted"/>
<organism evidence="1 2">
    <name type="scientific">Rhodocollybia butyracea</name>
    <dbReference type="NCBI Taxonomy" id="206335"/>
    <lineage>
        <taxon>Eukaryota</taxon>
        <taxon>Fungi</taxon>
        <taxon>Dikarya</taxon>
        <taxon>Basidiomycota</taxon>
        <taxon>Agaricomycotina</taxon>
        <taxon>Agaricomycetes</taxon>
        <taxon>Agaricomycetidae</taxon>
        <taxon>Agaricales</taxon>
        <taxon>Marasmiineae</taxon>
        <taxon>Omphalotaceae</taxon>
        <taxon>Rhodocollybia</taxon>
    </lineage>
</organism>
<dbReference type="EMBL" id="JADNRY010000259">
    <property type="protein sequence ID" value="KAF9060119.1"/>
    <property type="molecule type" value="Genomic_DNA"/>
</dbReference>
<evidence type="ECO:0000313" key="2">
    <source>
        <dbReference type="Proteomes" id="UP000772434"/>
    </source>
</evidence>
<accession>A0A9P5P757</accession>
<dbReference type="Proteomes" id="UP000772434">
    <property type="component" value="Unassembled WGS sequence"/>
</dbReference>
<feature type="non-terminal residue" evidence="1">
    <location>
        <position position="234"/>
    </location>
</feature>
<name>A0A9P5P757_9AGAR</name>
<gene>
    <name evidence="1" type="ORF">BDP27DRAFT_1340128</name>
</gene>
<dbReference type="AlphaFoldDB" id="A0A9P5P757"/>
<keyword evidence="2" id="KW-1185">Reference proteome</keyword>
<reference evidence="1" key="1">
    <citation type="submission" date="2020-11" db="EMBL/GenBank/DDBJ databases">
        <authorList>
            <consortium name="DOE Joint Genome Institute"/>
            <person name="Ahrendt S."/>
            <person name="Riley R."/>
            <person name="Andreopoulos W."/>
            <person name="Labutti K."/>
            <person name="Pangilinan J."/>
            <person name="Ruiz-Duenas F.J."/>
            <person name="Barrasa J.M."/>
            <person name="Sanchez-Garcia M."/>
            <person name="Camarero S."/>
            <person name="Miyauchi S."/>
            <person name="Serrano A."/>
            <person name="Linde D."/>
            <person name="Babiker R."/>
            <person name="Drula E."/>
            <person name="Ayuso-Fernandez I."/>
            <person name="Pacheco R."/>
            <person name="Padilla G."/>
            <person name="Ferreira P."/>
            <person name="Barriuso J."/>
            <person name="Kellner H."/>
            <person name="Castanera R."/>
            <person name="Alfaro M."/>
            <person name="Ramirez L."/>
            <person name="Pisabarro A.G."/>
            <person name="Kuo A."/>
            <person name="Tritt A."/>
            <person name="Lipzen A."/>
            <person name="He G."/>
            <person name="Yan M."/>
            <person name="Ng V."/>
            <person name="Cullen D."/>
            <person name="Martin F."/>
            <person name="Rosso M.-N."/>
            <person name="Henrissat B."/>
            <person name="Hibbett D."/>
            <person name="Martinez A.T."/>
            <person name="Grigoriev I.V."/>
        </authorList>
    </citation>
    <scope>NUCLEOTIDE SEQUENCE</scope>
    <source>
        <strain evidence="1">AH 40177</strain>
    </source>
</reference>
<protein>
    <submittedName>
        <fullName evidence="1">Uncharacterized protein</fullName>
    </submittedName>
</protein>
<comment type="caution">
    <text evidence="1">The sequence shown here is derived from an EMBL/GenBank/DDBJ whole genome shotgun (WGS) entry which is preliminary data.</text>
</comment>